<dbReference type="PANTHER" id="PTHR39082">
    <property type="entry name" value="PHOSPHOLIPASE C-BETA-2-RELATED"/>
    <property type="match status" value="1"/>
</dbReference>
<sequence>MELTIAQKLEALLKLQSLDSQLDELIKIRGGLPEEVRDLEDDIAGFETRIGKFNAEIKTLEEEIERNRMVKKDAEKLITKYKDQQMNVRNNREYDAISKEIELQSLEIELAEKRINEASFRIRGKEEEIKSTQNALNERKEDLKAKKQELDQITSESQEEEKAIKDQREEQSTHIESRLLNSYNKIRGNALNGLAVVMVKRGACGGCFNVVPPQRQADIKDKKKIIVCEHCGRIFADVEGVPEPAPVGRGR</sequence>
<evidence type="ECO:0000256" key="1">
    <source>
        <dbReference type="SAM" id="MobiDB-lite"/>
    </source>
</evidence>
<feature type="region of interest" description="Disordered" evidence="1">
    <location>
        <begin position="147"/>
        <end position="173"/>
    </location>
</feature>
<dbReference type="OrthoDB" id="9795058at2"/>
<dbReference type="Gene3D" id="1.10.287.1490">
    <property type="match status" value="1"/>
</dbReference>
<dbReference type="InterPro" id="IPR052376">
    <property type="entry name" value="Oxidative_Scav/Glycosyltrans"/>
</dbReference>
<proteinExistence type="predicted"/>
<dbReference type="RefSeq" id="WP_119665725.1">
    <property type="nucleotide sequence ID" value="NZ_QXED01000001.1"/>
</dbReference>
<gene>
    <name evidence="3" type="ORF">DYU11_00670</name>
</gene>
<evidence type="ECO:0000313" key="4">
    <source>
        <dbReference type="Proteomes" id="UP000283523"/>
    </source>
</evidence>
<protein>
    <recommendedName>
        <fullName evidence="2">C4-type zinc ribbon domain-containing protein</fullName>
    </recommendedName>
</protein>
<organism evidence="3 4">
    <name type="scientific">Fibrisoma montanum</name>
    <dbReference type="NCBI Taxonomy" id="2305895"/>
    <lineage>
        <taxon>Bacteria</taxon>
        <taxon>Pseudomonadati</taxon>
        <taxon>Bacteroidota</taxon>
        <taxon>Cytophagia</taxon>
        <taxon>Cytophagales</taxon>
        <taxon>Spirosomataceae</taxon>
        <taxon>Fibrisoma</taxon>
    </lineage>
</organism>
<dbReference type="Proteomes" id="UP000283523">
    <property type="component" value="Unassembled WGS sequence"/>
</dbReference>
<dbReference type="PANTHER" id="PTHR39082:SF1">
    <property type="entry name" value="SCAVENGER RECEPTOR CLASS A MEMBER 3"/>
    <property type="match status" value="1"/>
</dbReference>
<dbReference type="InterPro" id="IPR003743">
    <property type="entry name" value="Zf-RING_7"/>
</dbReference>
<dbReference type="AlphaFoldDB" id="A0A418MHF4"/>
<keyword evidence="4" id="KW-1185">Reference proteome</keyword>
<accession>A0A418MHF4</accession>
<reference evidence="3 4" key="1">
    <citation type="submission" date="2018-08" db="EMBL/GenBank/DDBJ databases">
        <title>Fibrisoma montanum sp. nov., isolated from Danxia mountain soil.</title>
        <authorList>
            <person name="Huang Y."/>
        </authorList>
    </citation>
    <scope>NUCLEOTIDE SEQUENCE [LARGE SCALE GENOMIC DNA]</scope>
    <source>
        <strain evidence="3 4">HYT19</strain>
    </source>
</reference>
<feature type="compositionally biased region" description="Basic and acidic residues" evidence="1">
    <location>
        <begin position="160"/>
        <end position="173"/>
    </location>
</feature>
<dbReference type="Pfam" id="PF02591">
    <property type="entry name" value="Zn_ribbon_9"/>
    <property type="match status" value="1"/>
</dbReference>
<feature type="domain" description="C4-type zinc ribbon" evidence="2">
    <location>
        <begin position="203"/>
        <end position="234"/>
    </location>
</feature>
<evidence type="ECO:0000259" key="2">
    <source>
        <dbReference type="Pfam" id="PF02591"/>
    </source>
</evidence>
<evidence type="ECO:0000313" key="3">
    <source>
        <dbReference type="EMBL" id="RIV26868.1"/>
    </source>
</evidence>
<name>A0A418MHF4_9BACT</name>
<comment type="caution">
    <text evidence="3">The sequence shown here is derived from an EMBL/GenBank/DDBJ whole genome shotgun (WGS) entry which is preliminary data.</text>
</comment>
<dbReference type="EMBL" id="QXED01000001">
    <property type="protein sequence ID" value="RIV26868.1"/>
    <property type="molecule type" value="Genomic_DNA"/>
</dbReference>